<reference evidence="2" key="1">
    <citation type="journal article" date="2016" name="Nature">
        <title>The genome of the seagrass Zostera marina reveals angiosperm adaptation to the sea.</title>
        <authorList>
            <person name="Olsen J.L."/>
            <person name="Rouze P."/>
            <person name="Verhelst B."/>
            <person name="Lin Y.-C."/>
            <person name="Bayer T."/>
            <person name="Collen J."/>
            <person name="Dattolo E."/>
            <person name="De Paoli E."/>
            <person name="Dittami S."/>
            <person name="Maumus F."/>
            <person name="Michel G."/>
            <person name="Kersting A."/>
            <person name="Lauritano C."/>
            <person name="Lohaus R."/>
            <person name="Toepel M."/>
            <person name="Tonon T."/>
            <person name="Vanneste K."/>
            <person name="Amirebrahimi M."/>
            <person name="Brakel J."/>
            <person name="Bostroem C."/>
            <person name="Chovatia M."/>
            <person name="Grimwood J."/>
            <person name="Jenkins J.W."/>
            <person name="Jueterbock A."/>
            <person name="Mraz A."/>
            <person name="Stam W.T."/>
            <person name="Tice H."/>
            <person name="Bornberg-Bauer E."/>
            <person name="Green P.J."/>
            <person name="Pearson G.A."/>
            <person name="Procaccini G."/>
            <person name="Duarte C.M."/>
            <person name="Schmutz J."/>
            <person name="Reusch T.B.H."/>
            <person name="Van de Peer Y."/>
        </authorList>
    </citation>
    <scope>NUCLEOTIDE SEQUENCE [LARGE SCALE GENOMIC DNA]</scope>
    <source>
        <strain evidence="2">cv. Finnish</strain>
    </source>
</reference>
<dbReference type="InterPro" id="IPR053250">
    <property type="entry name" value="Glycosyltransferase_77"/>
</dbReference>
<organism evidence="1 2">
    <name type="scientific">Zostera marina</name>
    <name type="common">Eelgrass</name>
    <dbReference type="NCBI Taxonomy" id="29655"/>
    <lineage>
        <taxon>Eukaryota</taxon>
        <taxon>Viridiplantae</taxon>
        <taxon>Streptophyta</taxon>
        <taxon>Embryophyta</taxon>
        <taxon>Tracheophyta</taxon>
        <taxon>Spermatophyta</taxon>
        <taxon>Magnoliopsida</taxon>
        <taxon>Liliopsida</taxon>
        <taxon>Zosteraceae</taxon>
        <taxon>Zostera</taxon>
    </lineage>
</organism>
<dbReference type="AlphaFoldDB" id="A0A0K9NNV4"/>
<sequence>MAEQLKLEPYAVHTTYQYSGTEGKRHRLREAMLFFDPPEYYNAPGGFLSFKLSVPKRLFFGGAHSVEKHFSLVNYQLKRIRIAFAVALMLNRTL</sequence>
<dbReference type="OrthoDB" id="540503at2759"/>
<name>A0A0K9NNV4_ZOSMR</name>
<evidence type="ECO:0000313" key="2">
    <source>
        <dbReference type="Proteomes" id="UP000036987"/>
    </source>
</evidence>
<proteinExistence type="predicted"/>
<keyword evidence="2" id="KW-1185">Reference proteome</keyword>
<dbReference type="PANTHER" id="PTHR46936">
    <property type="entry name" value="ARABINOSYLTRANSFERASE XEG113"/>
    <property type="match status" value="1"/>
</dbReference>
<dbReference type="PANTHER" id="PTHR46936:SF1">
    <property type="entry name" value="ARABINOSYLTRANSFERASE XEG113"/>
    <property type="match status" value="1"/>
</dbReference>
<accession>A0A0K9NNV4</accession>
<comment type="caution">
    <text evidence="1">The sequence shown here is derived from an EMBL/GenBank/DDBJ whole genome shotgun (WGS) entry which is preliminary data.</text>
</comment>
<dbReference type="EMBL" id="LFYR01001927">
    <property type="protein sequence ID" value="KMZ58446.1"/>
    <property type="molecule type" value="Genomic_DNA"/>
</dbReference>
<dbReference type="Proteomes" id="UP000036987">
    <property type="component" value="Unassembled WGS sequence"/>
</dbReference>
<protein>
    <submittedName>
        <fullName evidence="1">Uncharacterized protein</fullName>
    </submittedName>
</protein>
<feature type="non-terminal residue" evidence="1">
    <location>
        <position position="94"/>
    </location>
</feature>
<gene>
    <name evidence="1" type="ORF">ZOSMA_76G00010</name>
</gene>
<evidence type="ECO:0000313" key="1">
    <source>
        <dbReference type="EMBL" id="KMZ58446.1"/>
    </source>
</evidence>